<dbReference type="Pfam" id="PF05532">
    <property type="entry name" value="CsbD"/>
    <property type="match status" value="1"/>
</dbReference>
<sequence length="60" mass="6586">MSISEKMKSVVSKAKGETKDQIGNAMDNTKMQAEGKKDKMKGDAQNAVGEARNKDKQNEK</sequence>
<dbReference type="KEGG" id="scib:HUG20_00450"/>
<comment type="similarity">
    <text evidence="1">Belongs to the UPF0337 (CsbD) family.</text>
</comment>
<evidence type="ECO:0000313" key="5">
    <source>
        <dbReference type="Proteomes" id="UP000595349"/>
    </source>
</evidence>
<accession>A0A7T7CDZ7</accession>
<feature type="region of interest" description="Disordered" evidence="2">
    <location>
        <begin position="1"/>
        <end position="60"/>
    </location>
</feature>
<dbReference type="RefSeq" id="WP_200086801.1">
    <property type="nucleotide sequence ID" value="NZ_CP054706.1"/>
</dbReference>
<evidence type="ECO:0000313" key="4">
    <source>
        <dbReference type="EMBL" id="QQK78544.1"/>
    </source>
</evidence>
<dbReference type="SUPFAM" id="SSF69047">
    <property type="entry name" value="Hypothetical protein YjbJ"/>
    <property type="match status" value="1"/>
</dbReference>
<protein>
    <submittedName>
        <fullName evidence="4">CsbD family protein</fullName>
    </submittedName>
</protein>
<feature type="compositionally biased region" description="Basic and acidic residues" evidence="2">
    <location>
        <begin position="1"/>
        <end position="20"/>
    </location>
</feature>
<dbReference type="InterPro" id="IPR036629">
    <property type="entry name" value="YjbJ_sf"/>
</dbReference>
<name>A0A7T7CDZ7_9BACI</name>
<reference evidence="4 5" key="1">
    <citation type="submission" date="2020-06" db="EMBL/GenBank/DDBJ databases">
        <title>Genomic analysis of Salicibibacter sp. NKC21-4.</title>
        <authorList>
            <person name="Oh Y.J."/>
        </authorList>
    </citation>
    <scope>NUCLEOTIDE SEQUENCE [LARGE SCALE GENOMIC DNA]</scope>
    <source>
        <strain evidence="4 5">NKC21-4</strain>
    </source>
</reference>
<dbReference type="InterPro" id="IPR008462">
    <property type="entry name" value="CsbD"/>
</dbReference>
<organism evidence="4 5">
    <name type="scientific">Salicibibacter cibi</name>
    <dbReference type="NCBI Taxonomy" id="2743001"/>
    <lineage>
        <taxon>Bacteria</taxon>
        <taxon>Bacillati</taxon>
        <taxon>Bacillota</taxon>
        <taxon>Bacilli</taxon>
        <taxon>Bacillales</taxon>
        <taxon>Bacillaceae</taxon>
        <taxon>Salicibibacter</taxon>
    </lineage>
</organism>
<proteinExistence type="inferred from homology"/>
<evidence type="ECO:0000259" key="3">
    <source>
        <dbReference type="Pfam" id="PF05532"/>
    </source>
</evidence>
<dbReference type="AlphaFoldDB" id="A0A7T7CDZ7"/>
<feature type="compositionally biased region" description="Basic and acidic residues" evidence="2">
    <location>
        <begin position="51"/>
        <end position="60"/>
    </location>
</feature>
<evidence type="ECO:0000256" key="1">
    <source>
        <dbReference type="ARBA" id="ARBA00009129"/>
    </source>
</evidence>
<evidence type="ECO:0000256" key="2">
    <source>
        <dbReference type="SAM" id="MobiDB-lite"/>
    </source>
</evidence>
<feature type="domain" description="CsbD-like" evidence="3">
    <location>
        <begin position="6"/>
        <end position="54"/>
    </location>
</feature>
<feature type="compositionally biased region" description="Basic and acidic residues" evidence="2">
    <location>
        <begin position="33"/>
        <end position="42"/>
    </location>
</feature>
<gene>
    <name evidence="4" type="ORF">HUG20_00450</name>
</gene>
<dbReference type="Proteomes" id="UP000595349">
    <property type="component" value="Chromosome"/>
</dbReference>
<dbReference type="Gene3D" id="1.10.1470.10">
    <property type="entry name" value="YjbJ"/>
    <property type="match status" value="1"/>
</dbReference>
<keyword evidence="5" id="KW-1185">Reference proteome</keyword>
<dbReference type="EMBL" id="CP054706">
    <property type="protein sequence ID" value="QQK78544.1"/>
    <property type="molecule type" value="Genomic_DNA"/>
</dbReference>